<name>A0A396IXP3_MEDTR</name>
<gene>
    <name evidence="1" type="ORF">MtrunA17_Chr3g0122061</name>
</gene>
<comment type="caution">
    <text evidence="1">The sequence shown here is derived from an EMBL/GenBank/DDBJ whole genome shotgun (WGS) entry which is preliminary data.</text>
</comment>
<dbReference type="AlphaFoldDB" id="A0A396IXP3"/>
<protein>
    <submittedName>
        <fullName evidence="1">Uncharacterized protein</fullName>
    </submittedName>
</protein>
<dbReference type="EMBL" id="PSQE01000003">
    <property type="protein sequence ID" value="RHN69193.1"/>
    <property type="molecule type" value="Genomic_DNA"/>
</dbReference>
<proteinExistence type="predicted"/>
<dbReference type="Proteomes" id="UP000265566">
    <property type="component" value="Chromosome 3"/>
</dbReference>
<accession>A0A396IXP3</accession>
<organism evidence="1">
    <name type="scientific">Medicago truncatula</name>
    <name type="common">Barrel medic</name>
    <name type="synonym">Medicago tribuloides</name>
    <dbReference type="NCBI Taxonomy" id="3880"/>
    <lineage>
        <taxon>Eukaryota</taxon>
        <taxon>Viridiplantae</taxon>
        <taxon>Streptophyta</taxon>
        <taxon>Embryophyta</taxon>
        <taxon>Tracheophyta</taxon>
        <taxon>Spermatophyta</taxon>
        <taxon>Magnoliopsida</taxon>
        <taxon>eudicotyledons</taxon>
        <taxon>Gunneridae</taxon>
        <taxon>Pentapetalae</taxon>
        <taxon>rosids</taxon>
        <taxon>fabids</taxon>
        <taxon>Fabales</taxon>
        <taxon>Fabaceae</taxon>
        <taxon>Papilionoideae</taxon>
        <taxon>50 kb inversion clade</taxon>
        <taxon>NPAAA clade</taxon>
        <taxon>Hologalegina</taxon>
        <taxon>IRL clade</taxon>
        <taxon>Trifolieae</taxon>
        <taxon>Medicago</taxon>
    </lineage>
</organism>
<reference evidence="1" key="1">
    <citation type="journal article" date="2018" name="Nat. Plants">
        <title>Whole-genome landscape of Medicago truncatula symbiotic genes.</title>
        <authorList>
            <person name="Pecrix Y."/>
            <person name="Gamas P."/>
            <person name="Carrere S."/>
        </authorList>
    </citation>
    <scope>NUCLEOTIDE SEQUENCE</scope>
    <source>
        <tissue evidence="1">Leaves</tissue>
    </source>
</reference>
<sequence length="107" mass="11087">MIFGVFSWLLCGGYVDVLVAHQMAIRDGGEATFLVVREVPVGPQRLGSIRTFSSGSTTLLSGGLSMWVDGVDAMKVTSIVVVAKVVVVSIVIVIGCSSKVVGCCVGP</sequence>
<dbReference type="Gramene" id="rna17628">
    <property type="protein sequence ID" value="RHN69193.1"/>
    <property type="gene ID" value="gene17628"/>
</dbReference>
<evidence type="ECO:0000313" key="1">
    <source>
        <dbReference type="EMBL" id="RHN69193.1"/>
    </source>
</evidence>